<gene>
    <name evidence="2" type="ORF">ATK74_1335</name>
</gene>
<dbReference type="Proteomes" id="UP000226079">
    <property type="component" value="Unassembled WGS sequence"/>
</dbReference>
<keyword evidence="1" id="KW-0812">Transmembrane</keyword>
<reference evidence="2 3" key="1">
    <citation type="submission" date="2017-10" db="EMBL/GenBank/DDBJ databases">
        <title>Sequencing the genomes of 1000 actinobacteria strains.</title>
        <authorList>
            <person name="Klenk H.-P."/>
        </authorList>
    </citation>
    <scope>NUCLEOTIDE SEQUENCE [LARGE SCALE GENOMIC DNA]</scope>
    <source>
        <strain evidence="2 3">DSM 15597</strain>
    </source>
</reference>
<evidence type="ECO:0000256" key="1">
    <source>
        <dbReference type="SAM" id="Phobius"/>
    </source>
</evidence>
<comment type="caution">
    <text evidence="2">The sequence shown here is derived from an EMBL/GenBank/DDBJ whole genome shotgun (WGS) entry which is preliminary data.</text>
</comment>
<evidence type="ECO:0000313" key="3">
    <source>
        <dbReference type="Proteomes" id="UP000226079"/>
    </source>
</evidence>
<evidence type="ECO:0000313" key="2">
    <source>
        <dbReference type="EMBL" id="PFG16782.1"/>
    </source>
</evidence>
<keyword evidence="1" id="KW-0472">Membrane</keyword>
<organism evidence="2 3">
    <name type="scientific">Propionicimonas paludicola</name>
    <dbReference type="NCBI Taxonomy" id="185243"/>
    <lineage>
        <taxon>Bacteria</taxon>
        <taxon>Bacillati</taxon>
        <taxon>Actinomycetota</taxon>
        <taxon>Actinomycetes</taxon>
        <taxon>Propionibacteriales</taxon>
        <taxon>Nocardioidaceae</taxon>
        <taxon>Propionicimonas</taxon>
    </lineage>
</organism>
<accession>A0A2A9CT40</accession>
<feature type="transmembrane region" description="Helical" evidence="1">
    <location>
        <begin position="42"/>
        <end position="63"/>
    </location>
</feature>
<keyword evidence="1" id="KW-1133">Transmembrane helix</keyword>
<proteinExistence type="predicted"/>
<keyword evidence="3" id="KW-1185">Reference proteome</keyword>
<protein>
    <submittedName>
        <fullName evidence="2">Uncharacterized protein</fullName>
    </submittedName>
</protein>
<name>A0A2A9CT40_9ACTN</name>
<dbReference type="EMBL" id="PDJC01000001">
    <property type="protein sequence ID" value="PFG16782.1"/>
    <property type="molecule type" value="Genomic_DNA"/>
</dbReference>
<dbReference type="AlphaFoldDB" id="A0A2A9CT40"/>
<dbReference type="OrthoDB" id="3732773at2"/>
<dbReference type="RefSeq" id="WP_098460286.1">
    <property type="nucleotide sequence ID" value="NZ_PDJC01000001.1"/>
</dbReference>
<sequence>MPEGLNSDLNLNPGAPPRVMPRVGEWGPIDVPATRAKRRWRWYAIGAFLLVLSVVVGYGYWIYTLIRG</sequence>